<feature type="domain" description="BD-FAE-like" evidence="2">
    <location>
        <begin position="52"/>
        <end position="154"/>
    </location>
</feature>
<comment type="caution">
    <text evidence="3">The sequence shown here is derived from an EMBL/GenBank/DDBJ whole genome shotgun (WGS) entry which is preliminary data.</text>
</comment>
<dbReference type="Pfam" id="PF20434">
    <property type="entry name" value="BD-FAE"/>
    <property type="match status" value="1"/>
</dbReference>
<dbReference type="InterPro" id="IPR049492">
    <property type="entry name" value="BD-FAE-like_dom"/>
</dbReference>
<dbReference type="GO" id="GO:0016787">
    <property type="term" value="F:hydrolase activity"/>
    <property type="evidence" value="ECO:0007669"/>
    <property type="project" value="UniProtKB-KW"/>
</dbReference>
<proteinExistence type="predicted"/>
<reference evidence="3 4" key="1">
    <citation type="journal article" date="2015" name="Genome Announc.">
        <title>Expanding the biotechnology potential of lactobacilli through comparative genomics of 213 strains and associated genera.</title>
        <authorList>
            <person name="Sun Z."/>
            <person name="Harris H.M."/>
            <person name="McCann A."/>
            <person name="Guo C."/>
            <person name="Argimon S."/>
            <person name="Zhang W."/>
            <person name="Yang X."/>
            <person name="Jeffery I.B."/>
            <person name="Cooney J.C."/>
            <person name="Kagawa T.F."/>
            <person name="Liu W."/>
            <person name="Song Y."/>
            <person name="Salvetti E."/>
            <person name="Wrobel A."/>
            <person name="Rasinkangas P."/>
            <person name="Parkhill J."/>
            <person name="Rea M.C."/>
            <person name="O'Sullivan O."/>
            <person name="Ritari J."/>
            <person name="Douillard F.P."/>
            <person name="Paul Ross R."/>
            <person name="Yang R."/>
            <person name="Briner A.E."/>
            <person name="Felis G.E."/>
            <person name="de Vos W.M."/>
            <person name="Barrangou R."/>
            <person name="Klaenhammer T.R."/>
            <person name="Caufield P.W."/>
            <person name="Cui Y."/>
            <person name="Zhang H."/>
            <person name="O'Toole P.W."/>
        </authorList>
    </citation>
    <scope>NUCLEOTIDE SEQUENCE [LARGE SCALE GENOMIC DNA]</scope>
    <source>
        <strain evidence="3 4">DSM 19284</strain>
    </source>
</reference>
<gene>
    <name evidence="3" type="ORF">FC20_GL001307</name>
</gene>
<keyword evidence="4" id="KW-1185">Reference proteome</keyword>
<dbReference type="PATRIC" id="fig|1293597.4.peg.1393"/>
<organism evidence="3 4">
    <name type="scientific">Lactobacillus equicursoris DSM 19284 = JCM 14600 = CIP 110162</name>
    <dbReference type="NCBI Taxonomy" id="1293597"/>
    <lineage>
        <taxon>Bacteria</taxon>
        <taxon>Bacillati</taxon>
        <taxon>Bacillota</taxon>
        <taxon>Bacilli</taxon>
        <taxon>Lactobacillales</taxon>
        <taxon>Lactobacillaceae</taxon>
        <taxon>Lactobacillus</taxon>
    </lineage>
</organism>
<sequence>MTKDEVLQAVMTMRTEWKKSDDARDAGLPTEIPEVVRHNDIQYGKDPKWNLLDLYVPNGVSGKIPVIIQIHGGGWVYGTKETYQFYGLGLAKRGFAFVNANYLLGPESTFPEELDQVNEYVHWVSDHADEYNLDRDNVFLIGDSAGGQMAEQYTVVLTNPAYRAKLGYELPNLHFRAVALNSPATFMLDPGMVGGGTAAYFKPDVMADPEKLDLLNVEKYITSDFLPTYISTANEDFIHDCAVRLDGFLRAKGVEVVEKSFGDADHPEPHVFLINQKDDLARQCNDEEMEFFKKHFNRS</sequence>
<dbReference type="PANTHER" id="PTHR48081">
    <property type="entry name" value="AB HYDROLASE SUPERFAMILY PROTEIN C4A8.06C"/>
    <property type="match status" value="1"/>
</dbReference>
<dbReference type="SUPFAM" id="SSF53474">
    <property type="entry name" value="alpha/beta-Hydrolases"/>
    <property type="match status" value="1"/>
</dbReference>
<dbReference type="InterPro" id="IPR029058">
    <property type="entry name" value="AB_hydrolase_fold"/>
</dbReference>
<evidence type="ECO:0000313" key="4">
    <source>
        <dbReference type="Proteomes" id="UP000051074"/>
    </source>
</evidence>
<protein>
    <submittedName>
        <fullName evidence="3">Esterase lipase</fullName>
    </submittedName>
</protein>
<dbReference type="InterPro" id="IPR050300">
    <property type="entry name" value="GDXG_lipolytic_enzyme"/>
</dbReference>
<dbReference type="Proteomes" id="UP000051074">
    <property type="component" value="Unassembled WGS sequence"/>
</dbReference>
<dbReference type="eggNOG" id="COG0657">
    <property type="taxonomic scope" value="Bacteria"/>
</dbReference>
<evidence type="ECO:0000256" key="1">
    <source>
        <dbReference type="ARBA" id="ARBA00022801"/>
    </source>
</evidence>
<evidence type="ECO:0000259" key="2">
    <source>
        <dbReference type="Pfam" id="PF20434"/>
    </source>
</evidence>
<keyword evidence="1" id="KW-0378">Hydrolase</keyword>
<dbReference type="EMBL" id="AZDU01000043">
    <property type="protein sequence ID" value="KRL00449.1"/>
    <property type="molecule type" value="Genomic_DNA"/>
</dbReference>
<evidence type="ECO:0000313" key="3">
    <source>
        <dbReference type="EMBL" id="KRL00449.1"/>
    </source>
</evidence>
<dbReference type="AlphaFoldDB" id="K0NKB6"/>
<dbReference type="Gene3D" id="3.40.50.1820">
    <property type="entry name" value="alpha/beta hydrolase"/>
    <property type="match status" value="1"/>
</dbReference>
<accession>K0NKB6</accession>
<dbReference type="STRING" id="1293597.FC20_GL001307"/>
<dbReference type="RefSeq" id="WP_008460065.1">
    <property type="nucleotide sequence ID" value="NZ_AZDU01000043.1"/>
</dbReference>
<name>K0NKB6_9LACO</name>